<sequence length="44" mass="4639">MNLPDVIMPVGIVAPLRENNPCPIFCVRQSFGKPTPSGGAEKTG</sequence>
<gene>
    <name evidence="1" type="ORF">ASZ90_006879</name>
</gene>
<dbReference type="AlphaFoldDB" id="A0A0W8FQU0"/>
<comment type="caution">
    <text evidence="1">The sequence shown here is derived from an EMBL/GenBank/DDBJ whole genome shotgun (WGS) entry which is preliminary data.</text>
</comment>
<name>A0A0W8FQU0_9ZZZZ</name>
<dbReference type="EMBL" id="LNQE01000913">
    <property type="protein sequence ID" value="KUG23309.1"/>
    <property type="molecule type" value="Genomic_DNA"/>
</dbReference>
<evidence type="ECO:0000313" key="1">
    <source>
        <dbReference type="EMBL" id="KUG23309.1"/>
    </source>
</evidence>
<proteinExistence type="predicted"/>
<reference evidence="1" key="1">
    <citation type="journal article" date="2015" name="Proc. Natl. Acad. Sci. U.S.A.">
        <title>Networks of energetic and metabolic interactions define dynamics in microbial communities.</title>
        <authorList>
            <person name="Embree M."/>
            <person name="Liu J.K."/>
            <person name="Al-Bassam M.M."/>
            <person name="Zengler K."/>
        </authorList>
    </citation>
    <scope>NUCLEOTIDE SEQUENCE</scope>
</reference>
<accession>A0A0W8FQU0</accession>
<organism evidence="1">
    <name type="scientific">hydrocarbon metagenome</name>
    <dbReference type="NCBI Taxonomy" id="938273"/>
    <lineage>
        <taxon>unclassified sequences</taxon>
        <taxon>metagenomes</taxon>
        <taxon>ecological metagenomes</taxon>
    </lineage>
</organism>
<protein>
    <submittedName>
        <fullName evidence="1">Uncharacterized protein</fullName>
    </submittedName>
</protein>